<evidence type="ECO:0000256" key="6">
    <source>
        <dbReference type="ARBA" id="ARBA00022989"/>
    </source>
</evidence>
<dbReference type="InterPro" id="IPR001036">
    <property type="entry name" value="Acrflvin-R"/>
</dbReference>
<dbReference type="InterPro" id="IPR027463">
    <property type="entry name" value="AcrB_DN_DC_subdom"/>
</dbReference>
<feature type="transmembrane region" description="Helical" evidence="8">
    <location>
        <begin position="1018"/>
        <end position="1043"/>
    </location>
</feature>
<comment type="similarity">
    <text evidence="2">Belongs to the resistance-nodulation-cell division (RND) (TC 2.A.6) family.</text>
</comment>
<feature type="transmembrane region" description="Helical" evidence="8">
    <location>
        <begin position="939"/>
        <end position="961"/>
    </location>
</feature>
<keyword evidence="5 8" id="KW-0812">Transmembrane</keyword>
<evidence type="ECO:0000256" key="5">
    <source>
        <dbReference type="ARBA" id="ARBA00022692"/>
    </source>
</evidence>
<proteinExistence type="inferred from homology"/>
<sequence length="1477" mass="165475">MINRIISFSINNKFIIGLLTLALIGTGIWSMMTVNLGSVPDITNNQVQVITQSPNLATEDIEQFVTYPVELSMGNLPGVTEIRSISRFGLSVVTIVFKDDMGTYLPRQLVQEKLNELGETIPDKFGSPSMGPISTGLGQIYEYTIQPKKGYDTEYSPMKLRTIQDWIVKRQLTLLDGVVEVNSFGGSIKQYEVAINPEKLNSMGISISEVYEALARNNVNTGGAYIEKNKMSNFIRGEGLIRSLEDIRKIAITTENAVPITIGDVAENVQFGNQVRYGAFTQDGEEAVGGIIMMLKGANPNAVIQDVKDRMAEVEKSLPEGLTIEPIIDRSELIARTTDTVKTNLLEGALIVIFALVLLLGSLRGGLITATTIPLSLLFAFILMKQFNVWANLMSLGAIDFGIIIDGAVIIIEGTVYEIQKRIRSGKLKFTQAKMDEVAYDAGSTMMSSAFFGQIIILIVFTPILFLTGVEGKMFKPMAYTFGFAMIGAIFLCLTYVPMMSALFMKPIQNKKNWFGRFERWLERLSDKIIGGIQRVYMPLLKGALKLKLIVVGAAAVLLVLSGFLFSKMGGEFVPQLDEGDIAMQALIRPGSSLTESIEVSKKIENILLENFPEIKTVTARIGVADIPTDPMPMDIADMYLILEKDKDKWTTAETKEALIAQIKEKLNKELTGVNLVFTQPVELRFNELLEGVREDIAVKLYGEDLDVLSEKVQKMANIIQTVPGAGDVNPERTSGLPQMTVKFNRDKIAQYGLDIQKANDYISTAFAGGTAGVIFEGEKRFDLVVRFDEEHRKNIDDLRGMYIDLPDGTQVPIKEIADIEYVPGPMQISRDDTYRRTYVGVNARGRDVESVVNDIQQRLDEELELPPGYYITYGGEFENLQSAKDRLVIVVPIALFLIFVLLYFALQSFSQSIMIYMAIPLAAIGGVFALWLRGMPFSISAGVGFIVLFGVAVLNGLVLINRFNSLKEEGVTSIRDRIFTGTKERIRPIMLTATTDIFGFLPMAFSTSAGAEVQQPLATVVIGGMLTATLLTLVVLPVLYTLVERKREKKEKNKLGSSNSRSLATILIIGLVLGGTFSANAQSDAMSSEYSQQDTLQTISLEEARELAIKNFPQLKAAQLEIEREEVLRKTAYDFGNTQIFTGKEEVGNGSDGIYTQIGIQQQGIDVFGIAPRLKLQKERVALAENALELNTLEVEREVSRAWASVYTRKKMYQVYRKMDSIFEDIERAARIRYETEATSKLEYLATSNQGNEVKIQLEQSYRNYLKSLQRLNLWFASDTIYDVPDLPVVTLDEPLNFLVESLENHPSLQVSEQRVDVAKAITRERKSEFLPKFQGQYARQEINGQSGFYQYQLGIQIPLFFGPELGRTQEAKVNRKIAEQNFYQDKLELETAYKNMREEFIKWRNSWNYYKNEALPLAKEQQDGAVLAFREGAIDYVTFLQNIRDAIRIEVNAWSAFNDYLDSRYQLEYYLENSN</sequence>
<dbReference type="Proteomes" id="UP000199116">
    <property type="component" value="Unassembled WGS sequence"/>
</dbReference>
<dbReference type="RefSeq" id="WP_093302503.1">
    <property type="nucleotide sequence ID" value="NZ_FOOH01000002.1"/>
</dbReference>
<keyword evidence="4" id="KW-1003">Cell membrane</keyword>
<keyword evidence="10" id="KW-1185">Reference proteome</keyword>
<evidence type="ECO:0000313" key="10">
    <source>
        <dbReference type="Proteomes" id="UP000199116"/>
    </source>
</evidence>
<dbReference type="SUPFAM" id="SSF82714">
    <property type="entry name" value="Multidrug efflux transporter AcrB TolC docking domain, DN and DC subdomains"/>
    <property type="match status" value="2"/>
</dbReference>
<keyword evidence="7 8" id="KW-0472">Membrane</keyword>
<evidence type="ECO:0000256" key="7">
    <source>
        <dbReference type="ARBA" id="ARBA00023136"/>
    </source>
</evidence>
<dbReference type="Gene3D" id="1.20.1640.10">
    <property type="entry name" value="Multidrug efflux transporter AcrB transmembrane domain"/>
    <property type="match status" value="2"/>
</dbReference>
<feature type="transmembrane region" description="Helical" evidence="8">
    <location>
        <begin position="914"/>
        <end position="933"/>
    </location>
</feature>
<dbReference type="SUPFAM" id="SSF56954">
    <property type="entry name" value="Outer membrane efflux proteins (OEP)"/>
    <property type="match status" value="1"/>
</dbReference>
<dbReference type="NCBIfam" id="TIGR00914">
    <property type="entry name" value="2A0601"/>
    <property type="match status" value="1"/>
</dbReference>
<feature type="transmembrane region" description="Helical" evidence="8">
    <location>
        <begin position="547"/>
        <end position="566"/>
    </location>
</feature>
<dbReference type="PANTHER" id="PTHR32063">
    <property type="match status" value="1"/>
</dbReference>
<dbReference type="GO" id="GO:0005886">
    <property type="term" value="C:plasma membrane"/>
    <property type="evidence" value="ECO:0007669"/>
    <property type="project" value="UniProtKB-SubCell"/>
</dbReference>
<keyword evidence="3" id="KW-0813">Transport</keyword>
<feature type="transmembrane region" description="Helical" evidence="8">
    <location>
        <begin position="343"/>
        <end position="360"/>
    </location>
</feature>
<dbReference type="GO" id="GO:0008324">
    <property type="term" value="F:monoatomic cation transmembrane transporter activity"/>
    <property type="evidence" value="ECO:0007669"/>
    <property type="project" value="InterPro"/>
</dbReference>
<dbReference type="Gene3D" id="3.30.70.1320">
    <property type="entry name" value="Multidrug efflux transporter AcrB pore domain like"/>
    <property type="match status" value="1"/>
</dbReference>
<evidence type="ECO:0000256" key="1">
    <source>
        <dbReference type="ARBA" id="ARBA00004651"/>
    </source>
</evidence>
<feature type="transmembrane region" description="Helical" evidence="8">
    <location>
        <begin position="888"/>
        <end position="907"/>
    </location>
</feature>
<dbReference type="GO" id="GO:0042910">
    <property type="term" value="F:xenobiotic transmembrane transporter activity"/>
    <property type="evidence" value="ECO:0007669"/>
    <property type="project" value="TreeGrafter"/>
</dbReference>
<evidence type="ECO:0000256" key="3">
    <source>
        <dbReference type="ARBA" id="ARBA00022448"/>
    </source>
</evidence>
<dbReference type="PANTHER" id="PTHR32063:SF24">
    <property type="entry name" value="CATION EFFLUX SYSTEM (ACRB_ACRD_ACRF FAMILY)"/>
    <property type="match status" value="1"/>
</dbReference>
<reference evidence="10" key="1">
    <citation type="submission" date="2016-10" db="EMBL/GenBank/DDBJ databases">
        <authorList>
            <person name="Varghese N."/>
            <person name="Submissions S."/>
        </authorList>
    </citation>
    <scope>NUCLEOTIDE SEQUENCE [LARGE SCALE GENOMIC DNA]</scope>
    <source>
        <strain evidence="10">DSM 23515</strain>
    </source>
</reference>
<name>A0A1I2K6L8_9FLAO</name>
<comment type="subcellular location">
    <subcellularLocation>
        <location evidence="1">Cell membrane</location>
        <topology evidence="1">Multi-pass membrane protein</topology>
    </subcellularLocation>
</comment>
<dbReference type="EMBL" id="FOOH01000002">
    <property type="protein sequence ID" value="SFF61988.1"/>
    <property type="molecule type" value="Genomic_DNA"/>
</dbReference>
<dbReference type="Gene3D" id="3.30.70.1440">
    <property type="entry name" value="Multidrug efflux transporter AcrB pore domain"/>
    <property type="match status" value="1"/>
</dbReference>
<feature type="transmembrane region" description="Helical" evidence="8">
    <location>
        <begin position="1064"/>
        <end position="1082"/>
    </location>
</feature>
<keyword evidence="6 8" id="KW-1133">Transmembrane helix</keyword>
<accession>A0A1I2K6L8</accession>
<evidence type="ECO:0000256" key="8">
    <source>
        <dbReference type="SAM" id="Phobius"/>
    </source>
</evidence>
<organism evidence="9 10">
    <name type="scientific">Salegentibacter agarivorans</name>
    <dbReference type="NCBI Taxonomy" id="345907"/>
    <lineage>
        <taxon>Bacteria</taxon>
        <taxon>Pseudomonadati</taxon>
        <taxon>Bacteroidota</taxon>
        <taxon>Flavobacteriia</taxon>
        <taxon>Flavobacteriales</taxon>
        <taxon>Flavobacteriaceae</taxon>
        <taxon>Salegentibacter</taxon>
    </lineage>
</organism>
<feature type="transmembrane region" description="Helical" evidence="8">
    <location>
        <begin position="396"/>
        <end position="417"/>
    </location>
</feature>
<feature type="transmembrane region" description="Helical" evidence="8">
    <location>
        <begin position="438"/>
        <end position="466"/>
    </location>
</feature>
<dbReference type="SUPFAM" id="SSF82866">
    <property type="entry name" value="Multidrug efflux transporter AcrB transmembrane domain"/>
    <property type="match status" value="2"/>
</dbReference>
<dbReference type="SUPFAM" id="SSF82693">
    <property type="entry name" value="Multidrug efflux transporter AcrB pore domain, PN1, PN2, PC1 and PC2 subdomains"/>
    <property type="match status" value="2"/>
</dbReference>
<dbReference type="Gene3D" id="3.30.2090.10">
    <property type="entry name" value="Multidrug efflux transporter AcrB TolC docking domain, DN and DC subdomains"/>
    <property type="match status" value="2"/>
</dbReference>
<feature type="transmembrane region" description="Helical" evidence="8">
    <location>
        <begin position="478"/>
        <end position="504"/>
    </location>
</feature>
<dbReference type="Pfam" id="PF00873">
    <property type="entry name" value="ACR_tran"/>
    <property type="match status" value="1"/>
</dbReference>
<dbReference type="GO" id="GO:0015562">
    <property type="term" value="F:efflux transmembrane transporter activity"/>
    <property type="evidence" value="ECO:0007669"/>
    <property type="project" value="InterPro"/>
</dbReference>
<protein>
    <submittedName>
        <fullName evidence="9">Cobalt-zinc-cadmium resistance protein CzcA</fullName>
    </submittedName>
</protein>
<feature type="transmembrane region" description="Helical" evidence="8">
    <location>
        <begin position="987"/>
        <end position="1006"/>
    </location>
</feature>
<dbReference type="Gene3D" id="1.20.1600.10">
    <property type="entry name" value="Outer membrane efflux proteins (OEP)"/>
    <property type="match status" value="1"/>
</dbReference>
<dbReference type="Gene3D" id="3.30.70.1430">
    <property type="entry name" value="Multidrug efflux transporter AcrB pore domain"/>
    <property type="match status" value="2"/>
</dbReference>
<gene>
    <name evidence="9" type="ORF">SAMN04488033_1027</name>
</gene>
<evidence type="ECO:0000256" key="4">
    <source>
        <dbReference type="ARBA" id="ARBA00022475"/>
    </source>
</evidence>
<dbReference type="InterPro" id="IPR004763">
    <property type="entry name" value="CusA-like"/>
</dbReference>
<evidence type="ECO:0000256" key="2">
    <source>
        <dbReference type="ARBA" id="ARBA00010942"/>
    </source>
</evidence>
<evidence type="ECO:0000313" key="9">
    <source>
        <dbReference type="EMBL" id="SFF61988.1"/>
    </source>
</evidence>
<dbReference type="PRINTS" id="PR00702">
    <property type="entry name" value="ACRIFLAVINRP"/>
</dbReference>